<accession>A0A6F8TA50</accession>
<reference evidence="1" key="1">
    <citation type="journal article" date="2020" name="Microbiol. Resour. Announc.">
        <title>Complete Genome Sequence of Novel Psychrotolerant Legionella Strain TUM19329, Isolated from Antarctic Lake Sediment.</title>
        <authorList>
            <person name="Shimada S."/>
            <person name="Nakai R."/>
            <person name="Aoki K."/>
            <person name="Shimoeda N."/>
            <person name="Ohno G."/>
            <person name="Miyazaki Y."/>
            <person name="Kudoh S."/>
            <person name="Imura S."/>
            <person name="Watanabe K."/>
            <person name="Ishii Y."/>
            <person name="Tateda K."/>
        </authorList>
    </citation>
    <scope>NUCLEOTIDE SEQUENCE [LARGE SCALE GENOMIC DNA]</scope>
    <source>
        <strain evidence="1">TUM19329</strain>
    </source>
</reference>
<dbReference type="KEGG" id="lant:TUM19329_34010"/>
<gene>
    <name evidence="1" type="ORF">TUM19329_34010</name>
</gene>
<evidence type="ECO:0000313" key="2">
    <source>
        <dbReference type="Proteomes" id="UP000502894"/>
    </source>
</evidence>
<sequence>MTIFLMVLKKLIKEQLSPLSIGLDKKAKSVGYNTDLSTDQKEVIDKLEADILRFEGSGNDETDAAKFGELIDKAREKIQIIREKYGESRDEGDTITCLNKLKLHTNDFHKKLESFKFSLLNKEYSETPENVCYYHATYYFGEEIFAPKKGLDIKIREQKEAKLEKRLQSLSELIKPTHTLDEQRERSIQVLDDLASDNKLAIKKDEAPVTVPGMSFWGVSLTLSGVTDYFSASEGRMGVQFNLAARKIRDMSEDKFEPPVVSQIENQM</sequence>
<name>A0A6F8TA50_9GAMM</name>
<dbReference type="AlphaFoldDB" id="A0A6F8TA50"/>
<evidence type="ECO:0008006" key="3">
    <source>
        <dbReference type="Google" id="ProtNLM"/>
    </source>
</evidence>
<proteinExistence type="predicted"/>
<keyword evidence="2" id="KW-1185">Reference proteome</keyword>
<dbReference type="EMBL" id="AP022839">
    <property type="protein sequence ID" value="BCA97040.1"/>
    <property type="molecule type" value="Genomic_DNA"/>
</dbReference>
<evidence type="ECO:0000313" key="1">
    <source>
        <dbReference type="EMBL" id="BCA97040.1"/>
    </source>
</evidence>
<dbReference type="Proteomes" id="UP000502894">
    <property type="component" value="Chromosome"/>
</dbReference>
<dbReference type="RefSeq" id="WP_173238255.1">
    <property type="nucleotide sequence ID" value="NZ_AP022839.1"/>
</dbReference>
<protein>
    <recommendedName>
        <fullName evidence="3">Coiled-coil protein</fullName>
    </recommendedName>
</protein>
<organism evidence="1 2">
    <name type="scientific">Legionella antarctica</name>
    <dbReference type="NCBI Taxonomy" id="2708020"/>
    <lineage>
        <taxon>Bacteria</taxon>
        <taxon>Pseudomonadati</taxon>
        <taxon>Pseudomonadota</taxon>
        <taxon>Gammaproteobacteria</taxon>
        <taxon>Legionellales</taxon>
        <taxon>Legionellaceae</taxon>
        <taxon>Legionella</taxon>
    </lineage>
</organism>